<dbReference type="PANTHER" id="PTHR11601:SF62">
    <property type="entry name" value="SELENOCYSTEINE LYASE"/>
    <property type="match status" value="1"/>
</dbReference>
<dbReference type="PANTHER" id="PTHR11601">
    <property type="entry name" value="CYSTEINE DESULFURYLASE FAMILY MEMBER"/>
    <property type="match status" value="1"/>
</dbReference>
<dbReference type="InterPro" id="IPR015424">
    <property type="entry name" value="PyrdxlP-dep_Trfase"/>
</dbReference>
<comment type="subcellular location">
    <subcellularLocation>
        <location evidence="2">Cytoplasm</location>
        <location evidence="2">Cytosol</location>
    </subcellularLocation>
</comment>
<protein>
    <recommendedName>
        <fullName evidence="8">Selenocysteine lyase</fullName>
        <ecNumber evidence="7">4.4.1.16</ecNumber>
    </recommendedName>
</protein>
<evidence type="ECO:0000256" key="5">
    <source>
        <dbReference type="ARBA" id="ARBA00022679"/>
    </source>
</evidence>
<evidence type="ECO:0000256" key="2">
    <source>
        <dbReference type="ARBA" id="ARBA00004514"/>
    </source>
</evidence>
<organism evidence="10 11">
    <name type="scientific">Toxocara canis</name>
    <name type="common">Canine roundworm</name>
    <dbReference type="NCBI Taxonomy" id="6265"/>
    <lineage>
        <taxon>Eukaryota</taxon>
        <taxon>Metazoa</taxon>
        <taxon>Ecdysozoa</taxon>
        <taxon>Nematoda</taxon>
        <taxon>Chromadorea</taxon>
        <taxon>Rhabditida</taxon>
        <taxon>Spirurina</taxon>
        <taxon>Ascaridomorpha</taxon>
        <taxon>Ascaridoidea</taxon>
        <taxon>Toxocaridae</taxon>
        <taxon>Toxocara</taxon>
    </lineage>
</organism>
<dbReference type="EMBL" id="JPKZ01002138">
    <property type="protein sequence ID" value="KHN78262.1"/>
    <property type="molecule type" value="Genomic_DNA"/>
</dbReference>
<dbReference type="Proteomes" id="UP000031036">
    <property type="component" value="Unassembled WGS sequence"/>
</dbReference>
<dbReference type="GO" id="GO:0016740">
    <property type="term" value="F:transferase activity"/>
    <property type="evidence" value="ECO:0007669"/>
    <property type="project" value="UniProtKB-KW"/>
</dbReference>
<accession>A0A0B2V9X4</accession>
<dbReference type="AlphaFoldDB" id="A0A0B2V9X4"/>
<gene>
    <name evidence="10" type="primary">SCLY</name>
    <name evidence="10" type="ORF">Tcan_09084</name>
</gene>
<keyword evidence="10" id="KW-0456">Lyase</keyword>
<evidence type="ECO:0000256" key="6">
    <source>
        <dbReference type="ARBA" id="ARBA00037407"/>
    </source>
</evidence>
<keyword evidence="11" id="KW-1185">Reference proteome</keyword>
<dbReference type="InterPro" id="IPR015422">
    <property type="entry name" value="PyrdxlP-dep_Trfase_small"/>
</dbReference>
<comment type="function">
    <text evidence="6">Catalyzes the decomposition of L-selenocysteine to L-alanine and elemental selenium.</text>
</comment>
<evidence type="ECO:0000256" key="1">
    <source>
        <dbReference type="ARBA" id="ARBA00001933"/>
    </source>
</evidence>
<evidence type="ECO:0000256" key="8">
    <source>
        <dbReference type="ARBA" id="ARBA00040554"/>
    </source>
</evidence>
<keyword evidence="5" id="KW-0808">Transferase</keyword>
<dbReference type="OMA" id="EIGRICH"/>
<dbReference type="Gene3D" id="3.90.1150.10">
    <property type="entry name" value="Aspartate Aminotransferase, domain 1"/>
    <property type="match status" value="1"/>
</dbReference>
<keyword evidence="4" id="KW-0963">Cytoplasm</keyword>
<evidence type="ECO:0000313" key="10">
    <source>
        <dbReference type="EMBL" id="KHN78262.1"/>
    </source>
</evidence>
<dbReference type="SUPFAM" id="SSF53383">
    <property type="entry name" value="PLP-dependent transferases"/>
    <property type="match status" value="1"/>
</dbReference>
<dbReference type="OrthoDB" id="10250117at2759"/>
<dbReference type="STRING" id="6265.A0A0B2V9X4"/>
<dbReference type="InterPro" id="IPR015421">
    <property type="entry name" value="PyrdxlP-dep_Trfase_major"/>
</dbReference>
<dbReference type="EC" id="4.4.1.16" evidence="7"/>
<name>A0A0B2V9X4_TOXCA</name>
<dbReference type="GO" id="GO:0005829">
    <property type="term" value="C:cytosol"/>
    <property type="evidence" value="ECO:0007669"/>
    <property type="project" value="UniProtKB-SubCell"/>
</dbReference>
<evidence type="ECO:0000313" key="11">
    <source>
        <dbReference type="Proteomes" id="UP000031036"/>
    </source>
</evidence>
<comment type="cofactor">
    <cofactor evidence="1">
        <name>pyridoxal 5'-phosphate</name>
        <dbReference type="ChEBI" id="CHEBI:597326"/>
    </cofactor>
</comment>
<comment type="caution">
    <text evidence="10">The sequence shown here is derived from an EMBL/GenBank/DDBJ whole genome shotgun (WGS) entry which is preliminary data.</text>
</comment>
<dbReference type="Gene3D" id="1.10.260.50">
    <property type="match status" value="1"/>
</dbReference>
<feature type="domain" description="Aminotransferase class V" evidence="9">
    <location>
        <begin position="10"/>
        <end position="189"/>
    </location>
</feature>
<dbReference type="InterPro" id="IPR000192">
    <property type="entry name" value="Aminotrans_V_dom"/>
</dbReference>
<reference evidence="10 11" key="1">
    <citation type="submission" date="2014-11" db="EMBL/GenBank/DDBJ databases">
        <title>Genetic blueprint of the zoonotic pathogen Toxocara canis.</title>
        <authorList>
            <person name="Zhu X.-Q."/>
            <person name="Korhonen P.K."/>
            <person name="Cai H."/>
            <person name="Young N.D."/>
            <person name="Nejsum P."/>
            <person name="von Samson-Himmelstjerna G."/>
            <person name="Boag P.R."/>
            <person name="Tan P."/>
            <person name="Li Q."/>
            <person name="Min J."/>
            <person name="Yang Y."/>
            <person name="Wang X."/>
            <person name="Fang X."/>
            <person name="Hall R.S."/>
            <person name="Hofmann A."/>
            <person name="Sternberg P.W."/>
            <person name="Jex A.R."/>
            <person name="Gasser R.B."/>
        </authorList>
    </citation>
    <scope>NUCLEOTIDE SEQUENCE [LARGE SCALE GENOMIC DNA]</scope>
    <source>
        <strain evidence="10">PN_DK_2014</strain>
    </source>
</reference>
<evidence type="ECO:0000256" key="3">
    <source>
        <dbReference type="ARBA" id="ARBA00011738"/>
    </source>
</evidence>
<sequence>MWYIEEEERVYLDYNATTPLDNSVENAILESMKYWANPSSNNPFGKKAKEVVEAAREYVANMMHVSPKEVFFTSGGTESNWWVIYSAVEHFKAVCGREGKPHIITSSIEHPSILEPLRSLHEKGELEHTEIGVDPETGRVRVDEIEVALCERTVLVSVMLANNETGVIQPLAQIAEVARQEVRAMDLLDLFVRGQQLARADRGL</sequence>
<comment type="subunit">
    <text evidence="3">Homodimer.</text>
</comment>
<evidence type="ECO:0000259" key="9">
    <source>
        <dbReference type="Pfam" id="PF00266"/>
    </source>
</evidence>
<dbReference type="GO" id="GO:0009000">
    <property type="term" value="F:selenocysteine lyase activity"/>
    <property type="evidence" value="ECO:0007669"/>
    <property type="project" value="UniProtKB-EC"/>
</dbReference>
<proteinExistence type="predicted"/>
<dbReference type="Gene3D" id="3.40.640.10">
    <property type="entry name" value="Type I PLP-dependent aspartate aminotransferase-like (Major domain)"/>
    <property type="match status" value="1"/>
</dbReference>
<evidence type="ECO:0000256" key="7">
    <source>
        <dbReference type="ARBA" id="ARBA00039054"/>
    </source>
</evidence>
<dbReference type="Pfam" id="PF00266">
    <property type="entry name" value="Aminotran_5"/>
    <property type="match status" value="1"/>
</dbReference>
<evidence type="ECO:0000256" key="4">
    <source>
        <dbReference type="ARBA" id="ARBA00022490"/>
    </source>
</evidence>